<organism evidence="2 3">
    <name type="scientific">Jeongeupia chitinilytica</name>
    <dbReference type="NCBI Taxonomy" id="1041641"/>
    <lineage>
        <taxon>Bacteria</taxon>
        <taxon>Pseudomonadati</taxon>
        <taxon>Pseudomonadota</taxon>
        <taxon>Betaproteobacteria</taxon>
        <taxon>Neisseriales</taxon>
        <taxon>Chitinibacteraceae</taxon>
        <taxon>Jeongeupia</taxon>
    </lineage>
</organism>
<feature type="domain" description="Phosphotyrosine protein phosphatase I" evidence="1">
    <location>
        <begin position="2"/>
        <end position="108"/>
    </location>
</feature>
<keyword evidence="3" id="KW-1185">Reference proteome</keyword>
<evidence type="ECO:0000313" key="2">
    <source>
        <dbReference type="EMBL" id="GHD56714.1"/>
    </source>
</evidence>
<name>A0ABQ3GV87_9NEIS</name>
<evidence type="ECO:0000313" key="3">
    <source>
        <dbReference type="Proteomes" id="UP000604737"/>
    </source>
</evidence>
<dbReference type="Gene3D" id="3.40.50.2300">
    <property type="match status" value="1"/>
</dbReference>
<accession>A0ABQ3GV87</accession>
<protein>
    <recommendedName>
        <fullName evidence="1">Phosphotyrosine protein phosphatase I domain-containing protein</fullName>
    </recommendedName>
</protein>
<dbReference type="Proteomes" id="UP000604737">
    <property type="component" value="Unassembled WGS sequence"/>
</dbReference>
<evidence type="ECO:0000259" key="1">
    <source>
        <dbReference type="SMART" id="SM00226"/>
    </source>
</evidence>
<comment type="caution">
    <text evidence="2">The sequence shown here is derived from an EMBL/GenBank/DDBJ whole genome shotgun (WGS) entry which is preliminary data.</text>
</comment>
<dbReference type="PIRSF" id="PIRSF029416">
    <property type="entry name" value="UCP029416_PTP"/>
    <property type="match status" value="1"/>
</dbReference>
<dbReference type="InterPro" id="IPR016919">
    <property type="entry name" value="UCP029416_PTP"/>
</dbReference>
<dbReference type="SUPFAM" id="SSF52788">
    <property type="entry name" value="Phosphotyrosine protein phosphatases I"/>
    <property type="match status" value="1"/>
</dbReference>
<dbReference type="SMART" id="SM00226">
    <property type="entry name" value="LMWPc"/>
    <property type="match status" value="1"/>
</dbReference>
<dbReference type="InterPro" id="IPR023485">
    <property type="entry name" value="Ptyr_pPase"/>
</dbReference>
<proteinExistence type="predicted"/>
<gene>
    <name evidence="2" type="ORF">GCM10007350_04330</name>
</gene>
<sequence>MTRVLFICSRNRWRSPTAETVFATWPGVETDSAGLAADAETPLSADQLAWADLVCVMEKRHQRLLNNRFGRALRDKKLVCLAIPDQYRFMQAELVDLLEARVGPLLRQSD</sequence>
<reference evidence="3" key="1">
    <citation type="journal article" date="2019" name="Int. J. Syst. Evol. Microbiol.">
        <title>The Global Catalogue of Microorganisms (GCM) 10K type strain sequencing project: providing services to taxonomists for standard genome sequencing and annotation.</title>
        <authorList>
            <consortium name="The Broad Institute Genomics Platform"/>
            <consortium name="The Broad Institute Genome Sequencing Center for Infectious Disease"/>
            <person name="Wu L."/>
            <person name="Ma J."/>
        </authorList>
    </citation>
    <scope>NUCLEOTIDE SEQUENCE [LARGE SCALE GENOMIC DNA]</scope>
    <source>
        <strain evidence="3">KCTC 23701</strain>
    </source>
</reference>
<dbReference type="EMBL" id="BMYO01000001">
    <property type="protein sequence ID" value="GHD56714.1"/>
    <property type="molecule type" value="Genomic_DNA"/>
</dbReference>
<dbReference type="InterPro" id="IPR036196">
    <property type="entry name" value="Ptyr_pPase_sf"/>
</dbReference>